<evidence type="ECO:0000313" key="3">
    <source>
        <dbReference type="Proteomes" id="UP000494206"/>
    </source>
</evidence>
<comment type="caution">
    <text evidence="2">The sequence shown here is derived from an EMBL/GenBank/DDBJ whole genome shotgun (WGS) entry which is preliminary data.</text>
</comment>
<name>A0A8S1EFC4_9PELO</name>
<dbReference type="Proteomes" id="UP000494206">
    <property type="component" value="Unassembled WGS sequence"/>
</dbReference>
<evidence type="ECO:0000256" key="1">
    <source>
        <dbReference type="SAM" id="SignalP"/>
    </source>
</evidence>
<feature type="signal peptide" evidence="1">
    <location>
        <begin position="1"/>
        <end position="18"/>
    </location>
</feature>
<gene>
    <name evidence="2" type="ORF">CBOVIS_LOCUS1956</name>
</gene>
<proteinExistence type="predicted"/>
<protein>
    <recommendedName>
        <fullName evidence="4">DUF38 domain-containing protein</fullName>
    </recommendedName>
</protein>
<dbReference type="AlphaFoldDB" id="A0A8S1EFC4"/>
<accession>A0A8S1EFC4</accession>
<feature type="chain" id="PRO_5035835945" description="DUF38 domain-containing protein" evidence="1">
    <location>
        <begin position="19"/>
        <end position="331"/>
    </location>
</feature>
<dbReference type="EMBL" id="CADEPM010000001">
    <property type="protein sequence ID" value="CAB3398713.1"/>
    <property type="molecule type" value="Genomic_DNA"/>
</dbReference>
<keyword evidence="3" id="KW-1185">Reference proteome</keyword>
<evidence type="ECO:0008006" key="4">
    <source>
        <dbReference type="Google" id="ProtNLM"/>
    </source>
</evidence>
<organism evidence="2 3">
    <name type="scientific">Caenorhabditis bovis</name>
    <dbReference type="NCBI Taxonomy" id="2654633"/>
    <lineage>
        <taxon>Eukaryota</taxon>
        <taxon>Metazoa</taxon>
        <taxon>Ecdysozoa</taxon>
        <taxon>Nematoda</taxon>
        <taxon>Chromadorea</taxon>
        <taxon>Rhabditida</taxon>
        <taxon>Rhabditina</taxon>
        <taxon>Rhabditomorpha</taxon>
        <taxon>Rhabditoidea</taxon>
        <taxon>Rhabditidae</taxon>
        <taxon>Peloderinae</taxon>
        <taxon>Caenorhabditis</taxon>
    </lineage>
</organism>
<reference evidence="2 3" key="1">
    <citation type="submission" date="2020-04" db="EMBL/GenBank/DDBJ databases">
        <authorList>
            <person name="Laetsch R D."/>
            <person name="Stevens L."/>
            <person name="Kumar S."/>
            <person name="Blaxter L. M."/>
        </authorList>
    </citation>
    <scope>NUCLEOTIDE SEQUENCE [LARGE SCALE GENOMIC DNA]</scope>
</reference>
<evidence type="ECO:0000313" key="2">
    <source>
        <dbReference type="EMBL" id="CAB3398713.1"/>
    </source>
</evidence>
<keyword evidence="1" id="KW-0732">Signal</keyword>
<sequence>MSLKQIALLLLLGSISNSLKLDHRYKTIDNVQYCSLQGEHSQEYAALTNPKAMYFGCVNFYKVIVFMVHWSDDDVRLWTRRMKHLRDVKLYIENTTATEVNFYNLRKMSNVHFYIKNNMQLKRIVFFDDAIFDKNGRAKNNFELEVYSNPLLTDEDGSLKRACKHCLFYRIYRYSFKIIDDAYDQINGKWCSFMSFRGISSSFYQPFSDIYQCSNLAAINLFMVDTEKWTVEKIANITTKIVSAFDVKLIIAYSKIELLDLSSMTFAHKFELYIMDNPNLRDIRLSEAIRTTRDLGNRFTVFSINNPKMSKKTYEMLVRICHPKRCSIETR</sequence>